<sequence>MEARDRWFHGIHAHSVPVPGASPLNKSGSAPGSSSDSRILALATPDDLVKLDLYGTLAEKHVGLTRRQVRLMYRDVRERTERVFAGLTPEQLRGKIESSLNPMDWGLGHIAHFYEFMILRLLAPGSEPVLPGHDVHALFDSFRAAHDDRWKPKEVCGSDPTLGEIRRYIADVTDRLVNLVGPDDDTRLDPVSTYLHVYGVVHEHWHVEDFIQTRHTLGYARPNPLPSSPDPAVANVWGDTFAPPTFANIDSIGGIAQGAHSGFVSIPAGTYSLGATKDEPWVFDAERWAHEIEVPAFRIAKAATTNAEFAAFIAAGGYHKRELWSHEGWRWLSRNRSEQKSRGMSDEDAAKAGLNSEAPRYWVRKGSGEGGGFSKVAGGWHEHLFDAAPAPVRPHAPVLHVSWYEAEAYCAWVGGRLPTEAEWEVAARTEPGNYGVVKGPRRRAYPWGDSPGPDPSRANLDGFRGNSVDVGSLPDGDSAWGCRQMLGNAWEWTSSAFLPYPGFQMDFPYRENSAPWFGYRKVCKGGCWATSAPIARAGYRHSFWPEMNAVYTGFRVAVDGAPGAIGKL</sequence>
<dbReference type="InParanoid" id="C1E1S9"/>
<evidence type="ECO:0000256" key="1">
    <source>
        <dbReference type="ARBA" id="ARBA00023002"/>
    </source>
</evidence>
<dbReference type="SUPFAM" id="SSF56436">
    <property type="entry name" value="C-type lectin-like"/>
    <property type="match status" value="1"/>
</dbReference>
<dbReference type="Pfam" id="PF12867">
    <property type="entry name" value="DinB_2"/>
    <property type="match status" value="1"/>
</dbReference>
<reference evidence="6 7" key="1">
    <citation type="journal article" date="2009" name="Science">
        <title>Green evolution and dynamic adaptations revealed by genomes of the marine picoeukaryotes Micromonas.</title>
        <authorList>
            <person name="Worden A.Z."/>
            <person name="Lee J.H."/>
            <person name="Mock T."/>
            <person name="Rouze P."/>
            <person name="Simmons M.P."/>
            <person name="Aerts A.L."/>
            <person name="Allen A.E."/>
            <person name="Cuvelier M.L."/>
            <person name="Derelle E."/>
            <person name="Everett M.V."/>
            <person name="Foulon E."/>
            <person name="Grimwood J."/>
            <person name="Gundlach H."/>
            <person name="Henrissat B."/>
            <person name="Napoli C."/>
            <person name="McDonald S.M."/>
            <person name="Parker M.S."/>
            <person name="Rombauts S."/>
            <person name="Salamov A."/>
            <person name="Von Dassow P."/>
            <person name="Badger J.H."/>
            <person name="Coutinho P.M."/>
            <person name="Demir E."/>
            <person name="Dubchak I."/>
            <person name="Gentemann C."/>
            <person name="Eikrem W."/>
            <person name="Gready J.E."/>
            <person name="John U."/>
            <person name="Lanier W."/>
            <person name="Lindquist E.A."/>
            <person name="Lucas S."/>
            <person name="Mayer K.F."/>
            <person name="Moreau H."/>
            <person name="Not F."/>
            <person name="Otillar R."/>
            <person name="Panaud O."/>
            <person name="Pangilinan J."/>
            <person name="Paulsen I."/>
            <person name="Piegu B."/>
            <person name="Poliakov A."/>
            <person name="Robbens S."/>
            <person name="Schmutz J."/>
            <person name="Toulza E."/>
            <person name="Wyss T."/>
            <person name="Zelensky A."/>
            <person name="Zhou K."/>
            <person name="Armbrust E.V."/>
            <person name="Bhattacharya D."/>
            <person name="Goodenough U.W."/>
            <person name="Van de Peer Y."/>
            <person name="Grigoriev I.V."/>
        </authorList>
    </citation>
    <scope>NUCLEOTIDE SEQUENCE [LARGE SCALE GENOMIC DNA]</scope>
    <source>
        <strain evidence="7">RCC299 / NOUM17</strain>
    </source>
</reference>
<evidence type="ECO:0000259" key="5">
    <source>
        <dbReference type="Pfam" id="PF12867"/>
    </source>
</evidence>
<evidence type="ECO:0000256" key="3">
    <source>
        <dbReference type="ARBA" id="ARBA00037882"/>
    </source>
</evidence>
<feature type="domain" description="DinB-like" evidence="5">
    <location>
        <begin position="73"/>
        <end position="181"/>
    </location>
</feature>
<dbReference type="Gene3D" id="1.20.120.450">
    <property type="entry name" value="dinb family like domain"/>
    <property type="match status" value="1"/>
</dbReference>
<dbReference type="Pfam" id="PF03781">
    <property type="entry name" value="FGE-sulfatase"/>
    <property type="match status" value="1"/>
</dbReference>
<organism evidence="6 7">
    <name type="scientific">Micromonas commoda (strain RCC299 / NOUM17 / CCMP2709)</name>
    <name type="common">Picoplanktonic green alga</name>
    <dbReference type="NCBI Taxonomy" id="296587"/>
    <lineage>
        <taxon>Eukaryota</taxon>
        <taxon>Viridiplantae</taxon>
        <taxon>Chlorophyta</taxon>
        <taxon>Mamiellophyceae</taxon>
        <taxon>Mamiellales</taxon>
        <taxon>Mamiellaceae</taxon>
        <taxon>Micromonas</taxon>
    </lineage>
</organism>
<keyword evidence="1" id="KW-0560">Oxidoreductase</keyword>
<protein>
    <recommendedName>
        <fullName evidence="8">Sulfatase-modifying factor enzyme domain-containing protein</fullName>
    </recommendedName>
</protein>
<dbReference type="OrthoDB" id="659at2759"/>
<dbReference type="RefSeq" id="XP_002500964.1">
    <property type="nucleotide sequence ID" value="XM_002500918.1"/>
</dbReference>
<dbReference type="InterPro" id="IPR034660">
    <property type="entry name" value="DinB/YfiT-like"/>
</dbReference>
<dbReference type="InterPro" id="IPR042095">
    <property type="entry name" value="SUMF_sf"/>
</dbReference>
<dbReference type="PANTHER" id="PTHR23150">
    <property type="entry name" value="SULFATASE MODIFYING FACTOR 1, 2"/>
    <property type="match status" value="1"/>
</dbReference>
<keyword evidence="2" id="KW-0408">Iron</keyword>
<dbReference type="EMBL" id="CP001324">
    <property type="protein sequence ID" value="ACO62222.1"/>
    <property type="molecule type" value="Genomic_DNA"/>
</dbReference>
<dbReference type="InterPro" id="IPR016187">
    <property type="entry name" value="CTDL_fold"/>
</dbReference>
<accession>C1E1S9</accession>
<dbReference type="InterPro" id="IPR005532">
    <property type="entry name" value="SUMF_dom"/>
</dbReference>
<feature type="domain" description="Sulfatase-modifying factor enzyme-like" evidence="4">
    <location>
        <begin position="262"/>
        <end position="557"/>
    </location>
</feature>
<dbReference type="STRING" id="296587.C1E1S9"/>
<dbReference type="KEGG" id="mis:MICPUN_56981"/>
<evidence type="ECO:0000256" key="2">
    <source>
        <dbReference type="ARBA" id="ARBA00023004"/>
    </source>
</evidence>
<dbReference type="Gene3D" id="3.90.1580.10">
    <property type="entry name" value="paralog of FGE (formylglycine-generating enzyme)"/>
    <property type="match status" value="1"/>
</dbReference>
<dbReference type="SUPFAM" id="SSF109854">
    <property type="entry name" value="DinB/YfiT-like putative metalloenzymes"/>
    <property type="match status" value="1"/>
</dbReference>
<evidence type="ECO:0008006" key="8">
    <source>
        <dbReference type="Google" id="ProtNLM"/>
    </source>
</evidence>
<evidence type="ECO:0000259" key="4">
    <source>
        <dbReference type="Pfam" id="PF03781"/>
    </source>
</evidence>
<gene>
    <name evidence="6" type="ORF">MICPUN_56981</name>
</gene>
<name>C1E1S9_MICCC</name>
<dbReference type="eggNOG" id="ENOG502QS9T">
    <property type="taxonomic scope" value="Eukaryota"/>
</dbReference>
<comment type="pathway">
    <text evidence="3">Amino-acid biosynthesis; ergothioneine biosynthesis.</text>
</comment>
<dbReference type="AlphaFoldDB" id="C1E1S9"/>
<dbReference type="GeneID" id="8242153"/>
<dbReference type="InterPro" id="IPR051043">
    <property type="entry name" value="Sulfatase_Mod_Factor_Kinase"/>
</dbReference>
<evidence type="ECO:0000313" key="7">
    <source>
        <dbReference type="Proteomes" id="UP000002009"/>
    </source>
</evidence>
<evidence type="ECO:0000313" key="6">
    <source>
        <dbReference type="EMBL" id="ACO62222.1"/>
    </source>
</evidence>
<proteinExistence type="predicted"/>
<keyword evidence="7" id="KW-1185">Reference proteome</keyword>
<dbReference type="Proteomes" id="UP000002009">
    <property type="component" value="Chromosome 3"/>
</dbReference>
<dbReference type="InterPro" id="IPR024775">
    <property type="entry name" value="DinB-like"/>
</dbReference>